<proteinExistence type="predicted"/>
<name>A0ACC2VK99_9TREE</name>
<evidence type="ECO:0000313" key="2">
    <source>
        <dbReference type="Proteomes" id="UP001241377"/>
    </source>
</evidence>
<comment type="caution">
    <text evidence="1">The sequence shown here is derived from an EMBL/GenBank/DDBJ whole genome shotgun (WGS) entry which is preliminary data.</text>
</comment>
<dbReference type="EMBL" id="JASBWR010000069">
    <property type="protein sequence ID" value="KAJ9099513.1"/>
    <property type="molecule type" value="Genomic_DNA"/>
</dbReference>
<accession>A0ACC2VK99</accession>
<dbReference type="Proteomes" id="UP001241377">
    <property type="component" value="Unassembled WGS sequence"/>
</dbReference>
<sequence length="292" mass="33714">MDYTNIRTQAISSTNVANDPQWKLISRLVEAETVLANDENPDFDNHLKAIHADSNFPKTRHNENQLQWYMRILYYDLFTDYHSLFAPIVSTPKLLDLVSKKLTVITNVPDNISLDPQLYHALLDPIFVKMAHYVILADGDFRRQGIIARLKELMPPMDPITSKCLQLVGERKFVPLDLWSHAMEVFDAPITRRLIKSHRLVLRYNHIETNILCLPRYYDNITIEKLPQLFNEDIANLESVVNSMIVSGKLPDGTRIDQLQNIIEFRDLRPASTNAKSARVCKMVDAITRMIE</sequence>
<keyword evidence="2" id="KW-1185">Reference proteome</keyword>
<organism evidence="1 2">
    <name type="scientific">Naganishia cerealis</name>
    <dbReference type="NCBI Taxonomy" id="610337"/>
    <lineage>
        <taxon>Eukaryota</taxon>
        <taxon>Fungi</taxon>
        <taxon>Dikarya</taxon>
        <taxon>Basidiomycota</taxon>
        <taxon>Agaricomycotina</taxon>
        <taxon>Tremellomycetes</taxon>
        <taxon>Filobasidiales</taxon>
        <taxon>Filobasidiaceae</taxon>
        <taxon>Naganishia</taxon>
    </lineage>
</organism>
<gene>
    <name evidence="1" type="ORF">QFC19_005938</name>
</gene>
<reference evidence="1" key="1">
    <citation type="submission" date="2023-04" db="EMBL/GenBank/DDBJ databases">
        <title>Draft Genome sequencing of Naganishia species isolated from polar environments using Oxford Nanopore Technology.</title>
        <authorList>
            <person name="Leo P."/>
            <person name="Venkateswaran K."/>
        </authorList>
    </citation>
    <scope>NUCLEOTIDE SEQUENCE</scope>
    <source>
        <strain evidence="1">MNA-CCFEE 5261</strain>
    </source>
</reference>
<evidence type="ECO:0000313" key="1">
    <source>
        <dbReference type="EMBL" id="KAJ9099513.1"/>
    </source>
</evidence>
<protein>
    <submittedName>
        <fullName evidence="1">Uncharacterized protein</fullName>
    </submittedName>
</protein>